<comment type="similarity">
    <text evidence="2">Belongs to the RmuC family.</text>
</comment>
<dbReference type="GO" id="GO:0006310">
    <property type="term" value="P:DNA recombination"/>
    <property type="evidence" value="ECO:0007669"/>
    <property type="project" value="UniProtKB-KW"/>
</dbReference>
<evidence type="ECO:0000313" key="8">
    <source>
        <dbReference type="EMBL" id="BAB51420.1"/>
    </source>
</evidence>
<organism evidence="8 9">
    <name type="scientific">Mesorhizobium japonicum (strain LMG 29417 / CECT 9101 / MAFF 303099)</name>
    <name type="common">Mesorhizobium loti (strain MAFF 303099)</name>
    <dbReference type="NCBI Taxonomy" id="266835"/>
    <lineage>
        <taxon>Bacteria</taxon>
        <taxon>Pseudomonadati</taxon>
        <taxon>Pseudomonadota</taxon>
        <taxon>Alphaproteobacteria</taxon>
        <taxon>Hyphomicrobiales</taxon>
        <taxon>Phyllobacteriaceae</taxon>
        <taxon>Mesorhizobium</taxon>
    </lineage>
</organism>
<reference evidence="8 9" key="1">
    <citation type="journal article" date="2000" name="DNA Res.">
        <title>Complete genome structure of the nitrogen-fixing symbiotic bacterium Mesorhizobium loti.</title>
        <authorList>
            <person name="Kaneko T."/>
            <person name="Nakamura Y."/>
            <person name="Sato S."/>
            <person name="Asamizu E."/>
            <person name="Kato T."/>
            <person name="Sasamoto S."/>
            <person name="Watanabe A."/>
            <person name="Idesawa K."/>
            <person name="Ishikawa A."/>
            <person name="Kawashima K."/>
            <person name="Kimura T."/>
            <person name="Kishida Y."/>
            <person name="Kiyokawa C."/>
            <person name="Kohara M."/>
            <person name="Matsumoto M."/>
            <person name="Matsuno A."/>
            <person name="Mochizuki Y."/>
            <person name="Nakayama S."/>
            <person name="Nakazaki N."/>
            <person name="Shimpo S."/>
            <person name="Sugimoto M."/>
            <person name="Takeuchi C."/>
            <person name="Yamada M."/>
            <person name="Tabata S."/>
        </authorList>
    </citation>
    <scope>NUCLEOTIDE SEQUENCE [LARGE SCALE GENOMIC DNA]</scope>
    <source>
        <strain evidence="9">LMG 29417 / CECT 9101 / MAFF 303099</strain>
    </source>
</reference>
<evidence type="ECO:0000256" key="1">
    <source>
        <dbReference type="ARBA" id="ARBA00003416"/>
    </source>
</evidence>
<gene>
    <name evidence="8" type="ordered locus">mlr4857</name>
</gene>
<sequence length="434" mass="46953">MPGHRIGYAVHMNDLNTILSQPVARLGASTITLGHALAFGALLFLGLFLALVVALWRSAKARAVAAAEAADHARDAEARMAGILQSQAEMQGRMGAIAEVFGARQAELTQSIGQRLDAMTGRIGQTMTEQTKSTHESLAKLQERLAIIDTAQGNIQSLAGQVVQLQAILSNKQTRGAFGQSRMEAIVADGLPHGAYEFQATLSNGSRPDCLVKMPNGAPSLAIDAKFPLEAWNAIRAADGADLQKVASQAFRRDIEIHVRDISEKYLIQGETQDTAFMFVPSESVFAEIHENFEAIVHKAHRARVVIVSPSLLMLSIQVIQAILKDARMREQAHLIQGEVIRLMEDVARVDERVRKLQVHFGQSAKDIDDILVSTSKVTKRGQKIEALEFGAQADGDAGSETPSRAPAAKLEPGPRVADSKTGQLRLRVVEGDD</sequence>
<dbReference type="EMBL" id="BA000012">
    <property type="protein sequence ID" value="BAB51420.1"/>
    <property type="molecule type" value="Genomic_DNA"/>
</dbReference>
<keyword evidence="5" id="KW-0233">DNA recombination</keyword>
<dbReference type="KEGG" id="mlo:mlr4857"/>
<dbReference type="PANTHER" id="PTHR30563">
    <property type="entry name" value="DNA RECOMBINATION PROTEIN RMUC"/>
    <property type="match status" value="1"/>
</dbReference>
<dbReference type="HOGENOM" id="CLU_020365_0_1_5"/>
<evidence type="ECO:0000256" key="2">
    <source>
        <dbReference type="ARBA" id="ARBA00009840"/>
    </source>
</evidence>
<protein>
    <recommendedName>
        <fullName evidence="3">DNA recombination protein RmuC homolog</fullName>
    </recommendedName>
</protein>
<dbReference type="Pfam" id="PF02646">
    <property type="entry name" value="RmuC"/>
    <property type="match status" value="1"/>
</dbReference>
<accession>Q98D51</accession>
<comment type="function">
    <text evidence="1">Involved in DNA recombination.</text>
</comment>
<dbReference type="AlphaFoldDB" id="Q98D51"/>
<dbReference type="eggNOG" id="COG1322">
    <property type="taxonomic scope" value="Bacteria"/>
</dbReference>
<evidence type="ECO:0000256" key="7">
    <source>
        <dbReference type="SAM" id="Phobius"/>
    </source>
</evidence>
<proteinExistence type="inferred from homology"/>
<dbReference type="Proteomes" id="UP000000552">
    <property type="component" value="Chromosome"/>
</dbReference>
<evidence type="ECO:0000313" key="9">
    <source>
        <dbReference type="Proteomes" id="UP000000552"/>
    </source>
</evidence>
<evidence type="ECO:0000256" key="6">
    <source>
        <dbReference type="SAM" id="MobiDB-lite"/>
    </source>
</evidence>
<dbReference type="InterPro" id="IPR003798">
    <property type="entry name" value="DNA_recombination_RmuC"/>
</dbReference>
<keyword evidence="7" id="KW-1133">Transmembrane helix</keyword>
<evidence type="ECO:0000256" key="4">
    <source>
        <dbReference type="ARBA" id="ARBA00023054"/>
    </source>
</evidence>
<keyword evidence="7" id="KW-0812">Transmembrane</keyword>
<evidence type="ECO:0000256" key="5">
    <source>
        <dbReference type="ARBA" id="ARBA00023172"/>
    </source>
</evidence>
<name>Q98D51_RHILO</name>
<dbReference type="PANTHER" id="PTHR30563:SF0">
    <property type="entry name" value="DNA RECOMBINATION PROTEIN RMUC"/>
    <property type="match status" value="1"/>
</dbReference>
<feature type="transmembrane region" description="Helical" evidence="7">
    <location>
        <begin position="36"/>
        <end position="56"/>
    </location>
</feature>
<keyword evidence="4" id="KW-0175">Coiled coil</keyword>
<keyword evidence="7" id="KW-0472">Membrane</keyword>
<evidence type="ECO:0000256" key="3">
    <source>
        <dbReference type="ARBA" id="ARBA00021840"/>
    </source>
</evidence>
<feature type="region of interest" description="Disordered" evidence="6">
    <location>
        <begin position="390"/>
        <end position="434"/>
    </location>
</feature>